<proteinExistence type="predicted"/>
<sequence>MLPAEHKGSHLQTLITGEAATPRSHRARFPPQRQERHSAARQWGGTAKGRAQDPRPTSLSTTPLGGWASDTHLSTGGPSEHISPSPTGTCSPAYRTAPHASPSPESPTEHAAPANARGTGRPAWLQHHHHIFRSPGSNLNPHSGEAAPATSSTSTCTLYRDREGSLPHAG</sequence>
<dbReference type="AlphaFoldDB" id="A0A2P4S364"/>
<accession>A0A2P4S364</accession>
<organism evidence="2 3">
    <name type="scientific">Bambusicola thoracicus</name>
    <name type="common">Chinese bamboo-partridge</name>
    <name type="synonym">Perdix thoracica</name>
    <dbReference type="NCBI Taxonomy" id="9083"/>
    <lineage>
        <taxon>Eukaryota</taxon>
        <taxon>Metazoa</taxon>
        <taxon>Chordata</taxon>
        <taxon>Craniata</taxon>
        <taxon>Vertebrata</taxon>
        <taxon>Euteleostomi</taxon>
        <taxon>Archelosauria</taxon>
        <taxon>Archosauria</taxon>
        <taxon>Dinosauria</taxon>
        <taxon>Saurischia</taxon>
        <taxon>Theropoda</taxon>
        <taxon>Coelurosauria</taxon>
        <taxon>Aves</taxon>
        <taxon>Neognathae</taxon>
        <taxon>Galloanserae</taxon>
        <taxon>Galliformes</taxon>
        <taxon>Phasianidae</taxon>
        <taxon>Perdicinae</taxon>
        <taxon>Bambusicola</taxon>
    </lineage>
</organism>
<feature type="compositionally biased region" description="Low complexity" evidence="1">
    <location>
        <begin position="146"/>
        <end position="155"/>
    </location>
</feature>
<reference evidence="2 3" key="1">
    <citation type="submission" date="2018-01" db="EMBL/GenBank/DDBJ databases">
        <title>Comparison of the Chinese Bamboo Partridge and Red Junglefowl genome sequences highlights the importance of demography in genome evolution.</title>
        <authorList>
            <person name="Tiley G.P."/>
            <person name="Kimball R.T."/>
            <person name="Braun E.L."/>
            <person name="Burleigh J.G."/>
        </authorList>
    </citation>
    <scope>NUCLEOTIDE SEQUENCE [LARGE SCALE GENOMIC DNA]</scope>
    <source>
        <strain evidence="2">RTK389</strain>
        <tissue evidence="2">Blood</tissue>
    </source>
</reference>
<keyword evidence="3" id="KW-1185">Reference proteome</keyword>
<evidence type="ECO:0000256" key="1">
    <source>
        <dbReference type="SAM" id="MobiDB-lite"/>
    </source>
</evidence>
<comment type="caution">
    <text evidence="2">The sequence shown here is derived from an EMBL/GenBank/DDBJ whole genome shotgun (WGS) entry which is preliminary data.</text>
</comment>
<name>A0A2P4S364_BAMTH</name>
<evidence type="ECO:0000313" key="3">
    <source>
        <dbReference type="Proteomes" id="UP000237246"/>
    </source>
</evidence>
<dbReference type="EMBL" id="PPHD01121263">
    <property type="protein sequence ID" value="POI18575.1"/>
    <property type="molecule type" value="Genomic_DNA"/>
</dbReference>
<feature type="region of interest" description="Disordered" evidence="1">
    <location>
        <begin position="132"/>
        <end position="170"/>
    </location>
</feature>
<feature type="compositionally biased region" description="Polar residues" evidence="1">
    <location>
        <begin position="71"/>
        <end position="90"/>
    </location>
</feature>
<evidence type="ECO:0000313" key="2">
    <source>
        <dbReference type="EMBL" id="POI18575.1"/>
    </source>
</evidence>
<dbReference type="Proteomes" id="UP000237246">
    <property type="component" value="Unassembled WGS sequence"/>
</dbReference>
<protein>
    <submittedName>
        <fullName evidence="2">Uncharacterized protein</fullName>
    </submittedName>
</protein>
<feature type="region of interest" description="Disordered" evidence="1">
    <location>
        <begin position="1"/>
        <end position="120"/>
    </location>
</feature>
<feature type="compositionally biased region" description="Basic and acidic residues" evidence="1">
    <location>
        <begin position="159"/>
        <end position="170"/>
    </location>
</feature>
<gene>
    <name evidence="2" type="ORF">CIB84_017679</name>
</gene>